<protein>
    <submittedName>
        <fullName evidence="1">Uncharacterized protein</fullName>
    </submittedName>
</protein>
<accession>A0ABT5HM06</accession>
<name>A0ABT5HM06_9CAUL</name>
<gene>
    <name evidence="1" type="ORF">PQU98_14130</name>
</gene>
<organism evidence="1 2">
    <name type="scientific">Asticcacaulis machinosus</name>
    <dbReference type="NCBI Taxonomy" id="2984211"/>
    <lineage>
        <taxon>Bacteria</taxon>
        <taxon>Pseudomonadati</taxon>
        <taxon>Pseudomonadota</taxon>
        <taxon>Alphaproteobacteria</taxon>
        <taxon>Caulobacterales</taxon>
        <taxon>Caulobacteraceae</taxon>
        <taxon>Asticcacaulis</taxon>
    </lineage>
</organism>
<reference evidence="1 2" key="1">
    <citation type="submission" date="2023-01" db="EMBL/GenBank/DDBJ databases">
        <title>Novel species of the genus Asticcacaulis isolated from rivers.</title>
        <authorList>
            <person name="Lu H."/>
        </authorList>
    </citation>
    <scope>NUCLEOTIDE SEQUENCE [LARGE SCALE GENOMIC DNA]</scope>
    <source>
        <strain evidence="1 2">LKC15W</strain>
    </source>
</reference>
<proteinExistence type="predicted"/>
<evidence type="ECO:0000313" key="2">
    <source>
        <dbReference type="Proteomes" id="UP001218579"/>
    </source>
</evidence>
<keyword evidence="2" id="KW-1185">Reference proteome</keyword>
<comment type="caution">
    <text evidence="1">The sequence shown here is derived from an EMBL/GenBank/DDBJ whole genome shotgun (WGS) entry which is preliminary data.</text>
</comment>
<evidence type="ECO:0000313" key="1">
    <source>
        <dbReference type="EMBL" id="MDC7677279.1"/>
    </source>
</evidence>
<sequence>MSLFKKIKKWLKISAAVPETNSSVVATKEFSYSQDFSYAPGRHIQQFTNKTGKSMEIWVEMNPDLYILNPDDELTIIYDQDPNWMGLGLSTFVYEGSIQIYLQEFDSCIVMINGEKVQPSNTANDMSVIIADDKSFPS</sequence>
<dbReference type="RefSeq" id="WP_272745603.1">
    <property type="nucleotide sequence ID" value="NZ_JAQQKV010000003.1"/>
</dbReference>
<dbReference type="EMBL" id="JAQQKV010000003">
    <property type="protein sequence ID" value="MDC7677279.1"/>
    <property type="molecule type" value="Genomic_DNA"/>
</dbReference>
<dbReference type="Proteomes" id="UP001218579">
    <property type="component" value="Unassembled WGS sequence"/>
</dbReference>